<evidence type="ECO:0000256" key="1">
    <source>
        <dbReference type="ARBA" id="ARBA00008668"/>
    </source>
</evidence>
<keyword evidence="2" id="KW-0378">Hydrolase</keyword>
<comment type="caution">
    <text evidence="4">The sequence shown here is derived from an EMBL/GenBank/DDBJ whole genome shotgun (WGS) entry which is preliminary data.</text>
</comment>
<evidence type="ECO:0000256" key="2">
    <source>
        <dbReference type="ARBA" id="ARBA00022801"/>
    </source>
</evidence>
<dbReference type="Gene3D" id="3.40.50.1110">
    <property type="entry name" value="SGNH hydrolase"/>
    <property type="match status" value="1"/>
</dbReference>
<dbReference type="InterPro" id="IPR037459">
    <property type="entry name" value="RhgT-like"/>
</dbReference>
<dbReference type="EMBL" id="QZDH01000031">
    <property type="protein sequence ID" value="RJL50544.1"/>
    <property type="molecule type" value="Genomic_DNA"/>
</dbReference>
<dbReference type="Pfam" id="PF13472">
    <property type="entry name" value="Lipase_GDSL_2"/>
    <property type="match status" value="1"/>
</dbReference>
<protein>
    <submittedName>
        <fullName evidence="4">Rhamnogalacturonan acetylesterase</fullName>
    </submittedName>
</protein>
<dbReference type="PANTHER" id="PTHR43695">
    <property type="entry name" value="PUTATIVE (AFU_ORTHOLOGUE AFUA_2G17250)-RELATED"/>
    <property type="match status" value="1"/>
</dbReference>
<proteinExistence type="inferred from homology"/>
<gene>
    <name evidence="4" type="ORF">D5071_13245</name>
</gene>
<evidence type="ECO:0000313" key="4">
    <source>
        <dbReference type="EMBL" id="RJL50544.1"/>
    </source>
</evidence>
<dbReference type="GO" id="GO:0016788">
    <property type="term" value="F:hydrolase activity, acting on ester bonds"/>
    <property type="evidence" value="ECO:0007669"/>
    <property type="project" value="UniProtKB-ARBA"/>
</dbReference>
<dbReference type="InterPro" id="IPR013830">
    <property type="entry name" value="SGNH_hydro"/>
</dbReference>
<dbReference type="CDD" id="cd01821">
    <property type="entry name" value="Rhamnogalacturan_acetylesterase_like"/>
    <property type="match status" value="1"/>
</dbReference>
<comment type="similarity">
    <text evidence="1">Belongs to the 'GDSL' lipolytic enzyme family.</text>
</comment>
<dbReference type="RefSeq" id="WP_119874033.1">
    <property type="nucleotide sequence ID" value="NZ_QZDH01000031.1"/>
</dbReference>
<dbReference type="PANTHER" id="PTHR43695:SF1">
    <property type="entry name" value="RHAMNOGALACTURONAN ACETYLESTERASE"/>
    <property type="match status" value="1"/>
</dbReference>
<reference evidence="4 5" key="1">
    <citation type="submission" date="2018-09" db="EMBL/GenBank/DDBJ databases">
        <title>Phylogenetic diversity of Pectobacterium and Dickeya strains causing blackleg disease of potato in Morocco.</title>
        <authorList>
            <person name="Oulghazi S."/>
            <person name="Moumni M."/>
            <person name="Faure D."/>
        </authorList>
    </citation>
    <scope>NUCLEOTIDE SEQUENCE [LARGE SCALE GENOMIC DNA]</scope>
    <source>
        <strain evidence="4 5">S1.15.11.2D</strain>
    </source>
</reference>
<dbReference type="Gene3D" id="2.60.120.260">
    <property type="entry name" value="Galactose-binding domain-like"/>
    <property type="match status" value="1"/>
</dbReference>
<evidence type="ECO:0000259" key="3">
    <source>
        <dbReference type="Pfam" id="PF13472"/>
    </source>
</evidence>
<dbReference type="Proteomes" id="UP000283655">
    <property type="component" value="Unassembled WGS sequence"/>
</dbReference>
<dbReference type="InterPro" id="IPR036514">
    <property type="entry name" value="SGNH_hydro_sf"/>
</dbReference>
<accession>A0A419AUU0</accession>
<sequence>MNQHNGFGNALIAVASVVIDDNTIKKWREYYMKYPTLFGALALSVFVNAYAAGGNGDSSTVSYSNSQSSVSATKPSNQKAVTIHMFGDSTMTHYTDARRPQMGWGEAMPQFFNSNVTVKNWALGGRSSRSFFYEATRWPEILPQIKAGDYVIIQFGHNDQKTDASYAAYGTYAYCSDGTTDGEKCSGSPDAIDPTVDKSEHSYYQFLKRYIAAVKAKGAYPILMTPIVRKYFAGTTIKPEGLHNVGVKNGEIYERGNYPAAMKKIAAKYNVPIVDLTTETKTIVEAYGDAAAKANLYIAADSTHPQILFANLIAKRAVEGMSRLGILKNYMVSVTSLIASPNPLAWGTRYTGVATTKEMTVSAFDLNPDVGTVTVQSPSKNFELSFDQTAWKSSLNIPYTNGSFTKTVYVRFKPSDAVDYNKVISFTLGSSTIGSLAVSGKGVPAGAGLDSYASWFNSGSSLAPTTDGILTATDATVSNLTTTAAKVMAVDGQDTSVVRYVVDTWASRDNTKYLQFMATPTGSLNANKISMHYATSGGSTVQADMEYSTDNIKWTRLNGSKPLSSAKDVMTYVEYDNLAIQVPSGKSLYIRIYPWNTAGTAGKSLALYGVKVTGKVSK</sequence>
<dbReference type="AlphaFoldDB" id="A0A419AUU0"/>
<dbReference type="SUPFAM" id="SSF52266">
    <property type="entry name" value="SGNH hydrolase"/>
    <property type="match status" value="1"/>
</dbReference>
<feature type="domain" description="SGNH hydrolase-type esterase" evidence="3">
    <location>
        <begin position="86"/>
        <end position="305"/>
    </location>
</feature>
<evidence type="ECO:0000313" key="5">
    <source>
        <dbReference type="Proteomes" id="UP000283655"/>
    </source>
</evidence>
<organism evidence="4 5">
    <name type="scientific">Pectobacterium carotovorum</name>
    <name type="common">Erwinia carotovora</name>
    <dbReference type="NCBI Taxonomy" id="554"/>
    <lineage>
        <taxon>Bacteria</taxon>
        <taxon>Pseudomonadati</taxon>
        <taxon>Pseudomonadota</taxon>
        <taxon>Gammaproteobacteria</taxon>
        <taxon>Enterobacterales</taxon>
        <taxon>Pectobacteriaceae</taxon>
        <taxon>Pectobacterium</taxon>
    </lineage>
</organism>
<name>A0A419AUU0_PECCA</name>